<feature type="region of interest" description="Disordered" evidence="1">
    <location>
        <begin position="308"/>
        <end position="339"/>
    </location>
</feature>
<accession>A0A0D2C0W0</accession>
<organism evidence="3 4">
    <name type="scientific">Exophiala oligosperma</name>
    <dbReference type="NCBI Taxonomy" id="215243"/>
    <lineage>
        <taxon>Eukaryota</taxon>
        <taxon>Fungi</taxon>
        <taxon>Dikarya</taxon>
        <taxon>Ascomycota</taxon>
        <taxon>Pezizomycotina</taxon>
        <taxon>Eurotiomycetes</taxon>
        <taxon>Chaetothyriomycetidae</taxon>
        <taxon>Chaetothyriales</taxon>
        <taxon>Herpotrichiellaceae</taxon>
        <taxon>Exophiala</taxon>
    </lineage>
</organism>
<feature type="compositionally biased region" description="Basic and acidic residues" evidence="1">
    <location>
        <begin position="48"/>
        <end position="61"/>
    </location>
</feature>
<keyword evidence="2" id="KW-0472">Membrane</keyword>
<evidence type="ECO:0000256" key="2">
    <source>
        <dbReference type="SAM" id="Phobius"/>
    </source>
</evidence>
<evidence type="ECO:0000313" key="3">
    <source>
        <dbReference type="EMBL" id="KIW43342.1"/>
    </source>
</evidence>
<dbReference type="AlphaFoldDB" id="A0A0D2C0W0"/>
<dbReference type="Proteomes" id="UP000053342">
    <property type="component" value="Unassembled WGS sequence"/>
</dbReference>
<feature type="region of interest" description="Disordered" evidence="1">
    <location>
        <begin position="614"/>
        <end position="635"/>
    </location>
</feature>
<gene>
    <name evidence="3" type="ORF">PV06_04454</name>
</gene>
<dbReference type="OrthoDB" id="3903561at2759"/>
<feature type="region of interest" description="Disordered" evidence="1">
    <location>
        <begin position="35"/>
        <end position="65"/>
    </location>
</feature>
<feature type="transmembrane region" description="Helical" evidence="2">
    <location>
        <begin position="228"/>
        <end position="247"/>
    </location>
</feature>
<feature type="transmembrane region" description="Helical" evidence="2">
    <location>
        <begin position="452"/>
        <end position="480"/>
    </location>
</feature>
<evidence type="ECO:0000256" key="1">
    <source>
        <dbReference type="SAM" id="MobiDB-lite"/>
    </source>
</evidence>
<sequence>MFDIAKAASDRAENASQGPVYPDSSFWNTPRRWTFGKTQDEGTSSRWTFDESKDPHSEHHTYSSRLPTSATASDIVKHSLVLLGFSLPVVVFGLVLSIPQRRNVRTDYWANAFSHCNYDGDFTLHDRPTLSLWNMSGLLIINVAWGTMSFSAAKCIDVVWDIMIGRAGQAILAWATFKVSSQYLDHAMREAPVSYDTFEALAFVPPSLVNTAKLAGDLLLCRGWRSRLGILWILCSSLFVISFSSLASAMSGYNTNSEAVVAGSGGRVINYADYQVVQFAIHDAWRIGEPAPVFITVGDACVRQGFSDADDDDTGSNQATTTYSRRGQDSQSGTDEDPFEYVPSNCSMFWRTVQYIGLYGADGTLNSSSTFISNGTKYNLNSPTLNITTSYTAASLEKLTNYLHNFRSTSPGSLKSVGELSRSTLWIFENETYSYDYILGHGTCQYKHSHNWGVSFLLLFLTTLLLVVWALGTYGMWLYVQRHPRGDNIRSVDAWRNSEGRGIYRSSWDLVEAIKKDLGSEAITPDMSEKDIRHLLRRRKGSLTSQFQGIGGTDTLCQQSAAVQDFGMAVRLRTRWKRFNQWMDTLFNKDDPAVSLASHQPVLERADWPSGTISTMASSRPSSMLDFSNQIPETG</sequence>
<dbReference type="GeneID" id="27356528"/>
<dbReference type="EMBL" id="KN847335">
    <property type="protein sequence ID" value="KIW43342.1"/>
    <property type="molecule type" value="Genomic_DNA"/>
</dbReference>
<keyword evidence="4" id="KW-1185">Reference proteome</keyword>
<reference evidence="3 4" key="1">
    <citation type="submission" date="2015-01" db="EMBL/GenBank/DDBJ databases">
        <title>The Genome Sequence of Exophiala oligosperma CBS72588.</title>
        <authorList>
            <consortium name="The Broad Institute Genomics Platform"/>
            <person name="Cuomo C."/>
            <person name="de Hoog S."/>
            <person name="Gorbushina A."/>
            <person name="Stielow B."/>
            <person name="Teixiera M."/>
            <person name="Abouelleil A."/>
            <person name="Chapman S.B."/>
            <person name="Priest M."/>
            <person name="Young S.K."/>
            <person name="Wortman J."/>
            <person name="Nusbaum C."/>
            <person name="Birren B."/>
        </authorList>
    </citation>
    <scope>NUCLEOTIDE SEQUENCE [LARGE SCALE GENOMIC DNA]</scope>
    <source>
        <strain evidence="3 4">CBS 72588</strain>
    </source>
</reference>
<dbReference type="HOGENOM" id="CLU_020752_0_0_1"/>
<dbReference type="RefSeq" id="XP_016263558.1">
    <property type="nucleotide sequence ID" value="XM_016405352.1"/>
</dbReference>
<evidence type="ECO:0000313" key="4">
    <source>
        <dbReference type="Proteomes" id="UP000053342"/>
    </source>
</evidence>
<dbReference type="VEuPathDB" id="FungiDB:PV06_04454"/>
<keyword evidence="2" id="KW-0812">Transmembrane</keyword>
<name>A0A0D2C0W0_9EURO</name>
<protein>
    <submittedName>
        <fullName evidence="3">Uncharacterized protein</fullName>
    </submittedName>
</protein>
<proteinExistence type="predicted"/>
<feature type="transmembrane region" description="Helical" evidence="2">
    <location>
        <begin position="75"/>
        <end position="96"/>
    </location>
</feature>
<keyword evidence="2" id="KW-1133">Transmembrane helix</keyword>
<feature type="compositionally biased region" description="Polar residues" evidence="1">
    <location>
        <begin position="315"/>
        <end position="333"/>
    </location>
</feature>